<dbReference type="RefSeq" id="WP_145074320.1">
    <property type="nucleotide sequence ID" value="NZ_CP036298.1"/>
</dbReference>
<dbReference type="AlphaFoldDB" id="A0A518G203"/>
<evidence type="ECO:0000313" key="3">
    <source>
        <dbReference type="Proteomes" id="UP000318017"/>
    </source>
</evidence>
<evidence type="ECO:0000313" key="2">
    <source>
        <dbReference type="EMBL" id="QDV22590.1"/>
    </source>
</evidence>
<evidence type="ECO:0000256" key="1">
    <source>
        <dbReference type="SAM" id="Phobius"/>
    </source>
</evidence>
<keyword evidence="3" id="KW-1185">Reference proteome</keyword>
<protein>
    <submittedName>
        <fullName evidence="2">Uncharacterized protein</fullName>
    </submittedName>
</protein>
<keyword evidence="1" id="KW-1133">Transmembrane helix</keyword>
<gene>
    <name evidence="2" type="ORF">Q31a_08760</name>
</gene>
<keyword evidence="1" id="KW-0472">Membrane</keyword>
<feature type="transmembrane region" description="Helical" evidence="1">
    <location>
        <begin position="12"/>
        <end position="34"/>
    </location>
</feature>
<proteinExistence type="predicted"/>
<sequence length="334" mass="37712">MPASGTILSPVAWLRFLAGGALAITFCLPGGVLLQRVQGQSLPTSSSGPRIRQLAPDALEVIPPAQEMGDTFQGPVDLPFVSQHPELDWTPNYTAKSDTLLEKGKHVIFRGDAYALEFAFKPVRMISVEVPTSEGFRETNVWYLLYRVRYLGQDLKPVPEQDPYNNLVYTTQPVAAKWVRFMPTFTLKSLGLNQSHLDRILPVAVRSIAAKERVGKKLYDSVEIQSLKIGITTETENNEVWGVATWVGIDPRTDFFSVSVKGLTNAQRLELDGDSIRYLQKTLVLHFTRPGDTINELEDQIRFGIPAITEPERQKYVLDQFGLEERLDYQWLYR</sequence>
<dbReference type="OrthoDB" id="271268at2"/>
<dbReference type="Proteomes" id="UP000318017">
    <property type="component" value="Chromosome"/>
</dbReference>
<name>A0A518G203_9BACT</name>
<accession>A0A518G203</accession>
<organism evidence="2 3">
    <name type="scientific">Aureliella helgolandensis</name>
    <dbReference type="NCBI Taxonomy" id="2527968"/>
    <lineage>
        <taxon>Bacteria</taxon>
        <taxon>Pseudomonadati</taxon>
        <taxon>Planctomycetota</taxon>
        <taxon>Planctomycetia</taxon>
        <taxon>Pirellulales</taxon>
        <taxon>Pirellulaceae</taxon>
        <taxon>Aureliella</taxon>
    </lineage>
</organism>
<keyword evidence="1" id="KW-0812">Transmembrane</keyword>
<reference evidence="2 3" key="1">
    <citation type="submission" date="2019-02" db="EMBL/GenBank/DDBJ databases">
        <title>Deep-cultivation of Planctomycetes and their phenomic and genomic characterization uncovers novel biology.</title>
        <authorList>
            <person name="Wiegand S."/>
            <person name="Jogler M."/>
            <person name="Boedeker C."/>
            <person name="Pinto D."/>
            <person name="Vollmers J."/>
            <person name="Rivas-Marin E."/>
            <person name="Kohn T."/>
            <person name="Peeters S.H."/>
            <person name="Heuer A."/>
            <person name="Rast P."/>
            <person name="Oberbeckmann S."/>
            <person name="Bunk B."/>
            <person name="Jeske O."/>
            <person name="Meyerdierks A."/>
            <person name="Storesund J.E."/>
            <person name="Kallscheuer N."/>
            <person name="Luecker S."/>
            <person name="Lage O.M."/>
            <person name="Pohl T."/>
            <person name="Merkel B.J."/>
            <person name="Hornburger P."/>
            <person name="Mueller R.-W."/>
            <person name="Bruemmer F."/>
            <person name="Labrenz M."/>
            <person name="Spormann A.M."/>
            <person name="Op den Camp H."/>
            <person name="Overmann J."/>
            <person name="Amann R."/>
            <person name="Jetten M.S.M."/>
            <person name="Mascher T."/>
            <person name="Medema M.H."/>
            <person name="Devos D.P."/>
            <person name="Kaster A.-K."/>
            <person name="Ovreas L."/>
            <person name="Rohde M."/>
            <person name="Galperin M.Y."/>
            <person name="Jogler C."/>
        </authorList>
    </citation>
    <scope>NUCLEOTIDE SEQUENCE [LARGE SCALE GENOMIC DNA]</scope>
    <source>
        <strain evidence="2 3">Q31a</strain>
    </source>
</reference>
<dbReference type="EMBL" id="CP036298">
    <property type="protein sequence ID" value="QDV22590.1"/>
    <property type="molecule type" value="Genomic_DNA"/>
</dbReference>
<dbReference type="KEGG" id="ahel:Q31a_08760"/>